<evidence type="ECO:0000313" key="3">
    <source>
        <dbReference type="Proteomes" id="UP001447188"/>
    </source>
</evidence>
<protein>
    <submittedName>
        <fullName evidence="2">Uncharacterized protein</fullName>
    </submittedName>
</protein>
<comment type="caution">
    <text evidence="2">The sequence shown here is derived from an EMBL/GenBank/DDBJ whole genome shotgun (WGS) entry which is preliminary data.</text>
</comment>
<dbReference type="Proteomes" id="UP001447188">
    <property type="component" value="Unassembled WGS sequence"/>
</dbReference>
<feature type="compositionally biased region" description="Basic and acidic residues" evidence="1">
    <location>
        <begin position="30"/>
        <end position="42"/>
    </location>
</feature>
<evidence type="ECO:0000313" key="2">
    <source>
        <dbReference type="EMBL" id="KAL0630728.1"/>
    </source>
</evidence>
<feature type="region of interest" description="Disordered" evidence="1">
    <location>
        <begin position="1"/>
        <end position="112"/>
    </location>
</feature>
<dbReference type="EMBL" id="JBBBZM010000401">
    <property type="protein sequence ID" value="KAL0630728.1"/>
    <property type="molecule type" value="Genomic_DNA"/>
</dbReference>
<gene>
    <name evidence="2" type="ORF">Q9L58_010423</name>
</gene>
<evidence type="ECO:0000256" key="1">
    <source>
        <dbReference type="SAM" id="MobiDB-lite"/>
    </source>
</evidence>
<accession>A0ABR3G4I9</accession>
<feature type="compositionally biased region" description="Polar residues" evidence="1">
    <location>
        <begin position="78"/>
        <end position="102"/>
    </location>
</feature>
<organism evidence="2 3">
    <name type="scientific">Discina gigas</name>
    <dbReference type="NCBI Taxonomy" id="1032678"/>
    <lineage>
        <taxon>Eukaryota</taxon>
        <taxon>Fungi</taxon>
        <taxon>Dikarya</taxon>
        <taxon>Ascomycota</taxon>
        <taxon>Pezizomycotina</taxon>
        <taxon>Pezizomycetes</taxon>
        <taxon>Pezizales</taxon>
        <taxon>Discinaceae</taxon>
        <taxon>Discina</taxon>
    </lineage>
</organism>
<keyword evidence="3" id="KW-1185">Reference proteome</keyword>
<sequence length="206" mass="22808">MQNIRIFSSDEETTLPRPPSPPHNSLSRPSEPEQPPKGDASHPKSTTKQPVTPKTPRIDIVPQTFPRQRRNGLFTSGCRESSSPRPTTSFQHSFTSKSNPKPSETAKKKMMSRGSRFAAASRARESELSARDIKAVLGFGHYNNHGYLVLREFIKSHSIGHGVTGAHQPTLKAWLGCVGVTRGCEFLSRFRMAYCGVGPKEHCKLV</sequence>
<feature type="compositionally biased region" description="Polar residues" evidence="1">
    <location>
        <begin position="43"/>
        <end position="52"/>
    </location>
</feature>
<name>A0ABR3G4I9_9PEZI</name>
<reference evidence="2 3" key="1">
    <citation type="submission" date="2024-02" db="EMBL/GenBank/DDBJ databases">
        <title>Discinaceae phylogenomics.</title>
        <authorList>
            <person name="Dirks A.C."/>
            <person name="James T.Y."/>
        </authorList>
    </citation>
    <scope>NUCLEOTIDE SEQUENCE [LARGE SCALE GENOMIC DNA]</scope>
    <source>
        <strain evidence="2 3">ACD0624</strain>
    </source>
</reference>
<proteinExistence type="predicted"/>